<comment type="subcellular location">
    <subcellularLocation>
        <location evidence="1">Membrane</location>
        <topology evidence="1">Multi-pass membrane protein</topology>
    </subcellularLocation>
</comment>
<feature type="transmembrane region" description="Helical" evidence="3">
    <location>
        <begin position="508"/>
        <end position="536"/>
    </location>
</feature>
<comment type="caution">
    <text evidence="5">The sequence shown here is derived from an EMBL/GenBank/DDBJ whole genome shotgun (WGS) entry which is preliminary data.</text>
</comment>
<evidence type="ECO:0000256" key="3">
    <source>
        <dbReference type="SAM" id="Phobius"/>
    </source>
</evidence>
<dbReference type="PROSITE" id="PS50850">
    <property type="entry name" value="MFS"/>
    <property type="match status" value="1"/>
</dbReference>
<dbReference type="PANTHER" id="PTHR11360">
    <property type="entry name" value="MONOCARBOXYLATE TRANSPORTER"/>
    <property type="match status" value="1"/>
</dbReference>
<feature type="domain" description="Major facilitator superfamily (MFS) profile" evidence="4">
    <location>
        <begin position="94"/>
        <end position="637"/>
    </location>
</feature>
<dbReference type="InterPro" id="IPR036259">
    <property type="entry name" value="MFS_trans_sf"/>
</dbReference>
<feature type="transmembrane region" description="Helical" evidence="3">
    <location>
        <begin position="681"/>
        <end position="703"/>
    </location>
</feature>
<proteinExistence type="predicted"/>
<name>A0AAV3ZXK5_9GAST</name>
<dbReference type="InterPro" id="IPR050327">
    <property type="entry name" value="Proton-linked_MCT"/>
</dbReference>
<feature type="transmembrane region" description="Helical" evidence="3">
    <location>
        <begin position="186"/>
        <end position="208"/>
    </location>
</feature>
<evidence type="ECO:0000259" key="4">
    <source>
        <dbReference type="PROSITE" id="PS50850"/>
    </source>
</evidence>
<feature type="transmembrane region" description="Helical" evidence="3">
    <location>
        <begin position="94"/>
        <end position="113"/>
    </location>
</feature>
<dbReference type="GO" id="GO:0008028">
    <property type="term" value="F:monocarboxylic acid transmembrane transporter activity"/>
    <property type="evidence" value="ECO:0007669"/>
    <property type="project" value="TreeGrafter"/>
</dbReference>
<gene>
    <name evidence="5" type="ORF">PoB_002587500</name>
</gene>
<dbReference type="InterPro" id="IPR011701">
    <property type="entry name" value="MFS"/>
</dbReference>
<protein>
    <submittedName>
        <fullName evidence="5">Monocarboxylate transporter</fullName>
    </submittedName>
</protein>
<dbReference type="AlphaFoldDB" id="A0AAV3ZXK5"/>
<evidence type="ECO:0000256" key="1">
    <source>
        <dbReference type="ARBA" id="ARBA00004141"/>
    </source>
</evidence>
<feature type="transmembrane region" description="Helical" evidence="3">
    <location>
        <begin position="220"/>
        <end position="239"/>
    </location>
</feature>
<keyword evidence="3" id="KW-1133">Transmembrane helix</keyword>
<dbReference type="Gene3D" id="1.20.1250.20">
    <property type="entry name" value="MFS general substrate transporter like domains"/>
    <property type="match status" value="2"/>
</dbReference>
<sequence length="710" mass="77155">MKPQQKIEANPHDKSGGRNSNVFRRSNIMDFQNKVDLDTPDGGTGKGYGNKHEKDNECGHKLEDECINKDNDRNLFITRKQEKPAETHRDGGRCWIVAFASHVICALVGGLVYTGGVFLDDLQAEFGEPKRTISLAASCQIGLYQMCGPLASALVNKFGSGAVIVIGTLTSSIALMIASWSPGTTMLIFTYGALCGLGLGMMYLAGIVAVSTHFDQRRTLATGLATCGSGVGMFLFAPLTDALLHQYGWRWTLMILGSVTLHGLVAATLVRSLAKKSARLLHYKTENPCPKDRNHVTDYEMRIVARANDVEGRSEQTALINSPKVVENEETQNKEQEHRNENILQNLHHNGNTTDLINIEARTDRCVTVLPAIPCSVPRSNEFNSTQADSTPQTSEHLDHQYIELSRCSETCVSREKTPKETSRRHQKSDRPEYISDYSSSEMVKQKKRGQCGHLLASFNMTVMKVNLVGLHMCLSHSVWLLLRLTWSVWLSACFIHRDGLTNTGGRFLSGLVVHVFNLNSVLVTALAMLVCGLVTELYPLAESYLPLAVMSAVFGLCMAANITLCPVMLCEILGTANLASAFGYVAMVRGVASISGPPLAGAIIDATGVFDPAFYVGGAMILLGGACHFLLYLLYSTPSPETNPTLSSRELDLSSPESIRGVGSTVAGAIIDATGVFDPAFYVGGAMILLGGACHFLLYLLYSTPSRKT</sequence>
<reference evidence="5 6" key="1">
    <citation type="journal article" date="2021" name="Elife">
        <title>Chloroplast acquisition without the gene transfer in kleptoplastic sea slugs, Plakobranchus ocellatus.</title>
        <authorList>
            <person name="Maeda T."/>
            <person name="Takahashi S."/>
            <person name="Yoshida T."/>
            <person name="Shimamura S."/>
            <person name="Takaki Y."/>
            <person name="Nagai Y."/>
            <person name="Toyoda A."/>
            <person name="Suzuki Y."/>
            <person name="Arimoto A."/>
            <person name="Ishii H."/>
            <person name="Satoh N."/>
            <person name="Nishiyama T."/>
            <person name="Hasebe M."/>
            <person name="Maruyama T."/>
            <person name="Minagawa J."/>
            <person name="Obokata J."/>
            <person name="Shigenobu S."/>
        </authorList>
    </citation>
    <scope>NUCLEOTIDE SEQUENCE [LARGE SCALE GENOMIC DNA]</scope>
</reference>
<dbReference type="InterPro" id="IPR020846">
    <property type="entry name" value="MFS_dom"/>
</dbReference>
<evidence type="ECO:0000313" key="6">
    <source>
        <dbReference type="Proteomes" id="UP000735302"/>
    </source>
</evidence>
<organism evidence="5 6">
    <name type="scientific">Plakobranchus ocellatus</name>
    <dbReference type="NCBI Taxonomy" id="259542"/>
    <lineage>
        <taxon>Eukaryota</taxon>
        <taxon>Metazoa</taxon>
        <taxon>Spiralia</taxon>
        <taxon>Lophotrochozoa</taxon>
        <taxon>Mollusca</taxon>
        <taxon>Gastropoda</taxon>
        <taxon>Heterobranchia</taxon>
        <taxon>Euthyneura</taxon>
        <taxon>Panpulmonata</taxon>
        <taxon>Sacoglossa</taxon>
        <taxon>Placobranchoidea</taxon>
        <taxon>Plakobranchidae</taxon>
        <taxon>Plakobranchus</taxon>
    </lineage>
</organism>
<dbReference type="PANTHER" id="PTHR11360:SF284">
    <property type="entry name" value="EG:103B4.3 PROTEIN-RELATED"/>
    <property type="match status" value="1"/>
</dbReference>
<keyword evidence="3" id="KW-0472">Membrane</keyword>
<dbReference type="SUPFAM" id="SSF103473">
    <property type="entry name" value="MFS general substrate transporter"/>
    <property type="match status" value="1"/>
</dbReference>
<dbReference type="CDD" id="cd17352">
    <property type="entry name" value="MFS_MCT_SLC16"/>
    <property type="match status" value="1"/>
</dbReference>
<feature type="transmembrane region" description="Helical" evidence="3">
    <location>
        <begin position="548"/>
        <end position="570"/>
    </location>
</feature>
<dbReference type="Pfam" id="PF07690">
    <property type="entry name" value="MFS_1"/>
    <property type="match status" value="2"/>
</dbReference>
<feature type="transmembrane region" description="Helical" evidence="3">
    <location>
        <begin position="162"/>
        <end position="180"/>
    </location>
</feature>
<feature type="transmembrane region" description="Helical" evidence="3">
    <location>
        <begin position="251"/>
        <end position="274"/>
    </location>
</feature>
<evidence type="ECO:0000256" key="2">
    <source>
        <dbReference type="SAM" id="MobiDB-lite"/>
    </source>
</evidence>
<keyword evidence="3" id="KW-0812">Transmembrane</keyword>
<feature type="transmembrane region" description="Helical" evidence="3">
    <location>
        <begin position="133"/>
        <end position="155"/>
    </location>
</feature>
<accession>A0AAV3ZXK5</accession>
<dbReference type="Proteomes" id="UP000735302">
    <property type="component" value="Unassembled WGS sequence"/>
</dbReference>
<keyword evidence="6" id="KW-1185">Reference proteome</keyword>
<dbReference type="EMBL" id="BLXT01002992">
    <property type="protein sequence ID" value="GFN99369.1"/>
    <property type="molecule type" value="Genomic_DNA"/>
</dbReference>
<feature type="transmembrane region" description="Helical" evidence="3">
    <location>
        <begin position="614"/>
        <end position="636"/>
    </location>
</feature>
<evidence type="ECO:0000313" key="5">
    <source>
        <dbReference type="EMBL" id="GFN99369.1"/>
    </source>
</evidence>
<dbReference type="GO" id="GO:0016020">
    <property type="term" value="C:membrane"/>
    <property type="evidence" value="ECO:0007669"/>
    <property type="project" value="UniProtKB-SubCell"/>
</dbReference>
<feature type="region of interest" description="Disordered" evidence="2">
    <location>
        <begin position="34"/>
        <end position="54"/>
    </location>
</feature>
<feature type="region of interest" description="Disordered" evidence="2">
    <location>
        <begin position="1"/>
        <end position="21"/>
    </location>
</feature>